<dbReference type="STRING" id="1385519.N801_15785"/>
<evidence type="ECO:0000313" key="3">
    <source>
        <dbReference type="Proteomes" id="UP000030013"/>
    </source>
</evidence>
<feature type="domain" description="YchJ-like middle NTF2-like" evidence="1">
    <location>
        <begin position="37"/>
        <end position="132"/>
    </location>
</feature>
<dbReference type="EMBL" id="AVPL01000004">
    <property type="protein sequence ID" value="KGN42534.1"/>
    <property type="molecule type" value="Genomic_DNA"/>
</dbReference>
<dbReference type="Gene3D" id="3.10.450.50">
    <property type="match status" value="1"/>
</dbReference>
<evidence type="ECO:0000313" key="2">
    <source>
        <dbReference type="EMBL" id="KGN42534.1"/>
    </source>
</evidence>
<organism evidence="2 3">
    <name type="scientific">Knoellia aerolata DSM 18566</name>
    <dbReference type="NCBI Taxonomy" id="1385519"/>
    <lineage>
        <taxon>Bacteria</taxon>
        <taxon>Bacillati</taxon>
        <taxon>Actinomycetota</taxon>
        <taxon>Actinomycetes</taxon>
        <taxon>Micrococcales</taxon>
        <taxon>Intrasporangiaceae</taxon>
        <taxon>Knoellia</taxon>
    </lineage>
</organism>
<dbReference type="AlphaFoldDB" id="A0A0A0K0P1"/>
<name>A0A0A0K0P1_9MICO</name>
<sequence>MIVAPDPGRCPCGGVPDGAALAACCGPFLAGEAWPPTPEALMRSRYTAYALGERDHLFRTWHPATRPRDVEVDGSLVWAGLDVLSADGDEVEGTVVFAAHWTSGEGRLRQRGAVRERSTFTRRAGRWMYRDGRDVTA</sequence>
<reference evidence="2 3" key="1">
    <citation type="submission" date="2013-08" db="EMBL/GenBank/DDBJ databases">
        <title>The genome sequence of Knoellia aerolata.</title>
        <authorList>
            <person name="Zhu W."/>
            <person name="Wang G."/>
        </authorList>
    </citation>
    <scope>NUCLEOTIDE SEQUENCE [LARGE SCALE GENOMIC DNA]</scope>
    <source>
        <strain evidence="2 3">DSM 18566</strain>
    </source>
</reference>
<dbReference type="SUPFAM" id="SSF54427">
    <property type="entry name" value="NTF2-like"/>
    <property type="match status" value="1"/>
</dbReference>
<dbReference type="Pfam" id="PF17775">
    <property type="entry name" value="YchJ_M-like"/>
    <property type="match status" value="1"/>
</dbReference>
<dbReference type="InterPro" id="IPR048469">
    <property type="entry name" value="YchJ-like_M"/>
</dbReference>
<evidence type="ECO:0000259" key="1">
    <source>
        <dbReference type="Pfam" id="PF17775"/>
    </source>
</evidence>
<dbReference type="InterPro" id="IPR032710">
    <property type="entry name" value="NTF2-like_dom_sf"/>
</dbReference>
<accession>A0A0A0K0P1</accession>
<dbReference type="Proteomes" id="UP000030013">
    <property type="component" value="Unassembled WGS sequence"/>
</dbReference>
<comment type="caution">
    <text evidence="2">The sequence shown here is derived from an EMBL/GenBank/DDBJ whole genome shotgun (WGS) entry which is preliminary data.</text>
</comment>
<protein>
    <recommendedName>
        <fullName evidence="1">YchJ-like middle NTF2-like domain-containing protein</fullName>
    </recommendedName>
</protein>
<gene>
    <name evidence="2" type="ORF">N801_15785</name>
</gene>
<keyword evidence="3" id="KW-1185">Reference proteome</keyword>
<dbReference type="eggNOG" id="COG3012">
    <property type="taxonomic scope" value="Bacteria"/>
</dbReference>
<proteinExistence type="predicted"/>